<feature type="compositionally biased region" description="Basic and acidic residues" evidence="1">
    <location>
        <begin position="434"/>
        <end position="446"/>
    </location>
</feature>
<feature type="region of interest" description="Disordered" evidence="1">
    <location>
        <begin position="1"/>
        <end position="100"/>
    </location>
</feature>
<evidence type="ECO:0000313" key="2">
    <source>
        <dbReference type="Proteomes" id="UP000515121"/>
    </source>
</evidence>
<feature type="compositionally biased region" description="Basic and acidic residues" evidence="1">
    <location>
        <begin position="61"/>
        <end position="100"/>
    </location>
</feature>
<organism evidence="2 3">
    <name type="scientific">Durio zibethinus</name>
    <name type="common">Durian</name>
    <dbReference type="NCBI Taxonomy" id="66656"/>
    <lineage>
        <taxon>Eukaryota</taxon>
        <taxon>Viridiplantae</taxon>
        <taxon>Streptophyta</taxon>
        <taxon>Embryophyta</taxon>
        <taxon>Tracheophyta</taxon>
        <taxon>Spermatophyta</taxon>
        <taxon>Magnoliopsida</taxon>
        <taxon>eudicotyledons</taxon>
        <taxon>Gunneridae</taxon>
        <taxon>Pentapetalae</taxon>
        <taxon>rosids</taxon>
        <taxon>malvids</taxon>
        <taxon>Malvales</taxon>
        <taxon>Malvaceae</taxon>
        <taxon>Helicteroideae</taxon>
        <taxon>Durio</taxon>
    </lineage>
</organism>
<feature type="region of interest" description="Disordered" evidence="1">
    <location>
        <begin position="124"/>
        <end position="487"/>
    </location>
</feature>
<feature type="compositionally biased region" description="Basic and acidic residues" evidence="1">
    <location>
        <begin position="389"/>
        <end position="404"/>
    </location>
</feature>
<dbReference type="PANTHER" id="PTHR36812:SF9">
    <property type="entry name" value="MYB-LIKE PROTEIN X ISOFORM X1"/>
    <property type="match status" value="1"/>
</dbReference>
<name>A0A6P6A603_DURZI</name>
<reference evidence="3" key="1">
    <citation type="submission" date="2025-08" db="UniProtKB">
        <authorList>
            <consortium name="RefSeq"/>
        </authorList>
    </citation>
    <scope>IDENTIFICATION</scope>
    <source>
        <tissue evidence="3">Fruit stalk</tissue>
    </source>
</reference>
<feature type="compositionally biased region" description="Polar residues" evidence="1">
    <location>
        <begin position="668"/>
        <end position="682"/>
    </location>
</feature>
<feature type="compositionally biased region" description="Basic and acidic residues" evidence="1">
    <location>
        <begin position="154"/>
        <end position="201"/>
    </location>
</feature>
<protein>
    <submittedName>
        <fullName evidence="3">Midasin-like</fullName>
    </submittedName>
</protein>
<dbReference type="AlphaFoldDB" id="A0A6P6A603"/>
<feature type="region of interest" description="Disordered" evidence="1">
    <location>
        <begin position="653"/>
        <end position="713"/>
    </location>
</feature>
<accession>A0A6P6A603</accession>
<feature type="compositionally biased region" description="Basic and acidic residues" evidence="1">
    <location>
        <begin position="326"/>
        <end position="360"/>
    </location>
</feature>
<feature type="compositionally biased region" description="Basic and acidic residues" evidence="1">
    <location>
        <begin position="29"/>
        <end position="38"/>
    </location>
</feature>
<evidence type="ECO:0000256" key="1">
    <source>
        <dbReference type="SAM" id="MobiDB-lite"/>
    </source>
</evidence>
<evidence type="ECO:0000313" key="3">
    <source>
        <dbReference type="RefSeq" id="XP_022760200.1"/>
    </source>
</evidence>
<proteinExistence type="predicted"/>
<sequence length="1128" mass="124282">MGNEMGNNNTSGLQDEDNTAQDKSQQEFAHTDDLKGENHVVPATLDKDSQGKETGLVSGDVGREDPNGHDQKPENKEEDNMKTEGKKSMQDAARIDNKEQNHEVLASETIYVNEKEAVLASINLGGVAEPHDDNQKQDEKDKEKSMQDAGYAVEAKRQDHLVPAAEDKNTHGNETEFCSTEHDGLASPHVDTRKQDEKEQDTSTIPEAEEIPLQEVASTDETNAEVHRVPAGGDENTNGTETGLVSSDRDGMTHTRVDKNKHDEKEEDININDEAEKQSSKEPASTDELERQDHLLAAVDGKNAQGNETGLVFSDPEGTADPLGDNPKEHEKEENNTNAEHQEKHLAKDNQADDGEEKKLSIPAAEGEGYNNTDAESVSGEPMVAGETLDNKTLKRQEQGKTELHPPAQSTKVDAKPSEAVEGNETRPVFSSKSLDDNEVQKESNFEKNLSGRIHHFENQNSMMEDDEGTRNSISGAASSPSHDSVPQELAVLEPDEHELAKIHTEQQVQVCSGPLTIEDMIILSLTCPDQENGFVLDSSISTDTFESVFPDQSLEVGKERDEFSVKEMVTKEVSSEEKFELKDGDEAGNNLGTITTIMRGLPKGFGAKCNGKLPSEMNSIKNDSPESKAEAVLSDETQKFIVEVSETEDKGIVLSQKATSVKEESENGNSKHSHCQIQSGEESIEKSNGLGSEEGSKADKQNASPPQFVMNGHQNEEERCLLGTSCDSKSCNKYCQFEEAKILESGHLLDASINYHYEATEEQQKESQKVQLVTDPAVISADTFLRDQKYKEEESEEKKIIEEMVEKKKDSNLIGIDTSRRENGEQCISGSYPIEQAEAFLSPSPFLHALPEKQRQYSDMECRKVQNSNESIAEVKEESFCEFSTTASFVTKNLTEKNVVSVVEFTGDKSLWDLSECPKSNRLAMAETKSSVKQSSEHCALAKTPEAIAKGDYYQQESVGRLSIESNPHNTSIHAQTRKSPSFHLDLRIDARAEESDQTPLLVQDKTTIESFSSQADVTDPGKPVANAEYGKNSLEYEAIAVEEKVVTIEGSDSDKSKTPFLGFLKDDEEADHMLINPKKQDNQSATKKATKVSAKEVTYASKKGKEKRKPRASLFGTCMCCATVIN</sequence>
<dbReference type="PANTHER" id="PTHR36812">
    <property type="entry name" value="NEUROFILAMENT TRIPLET M PROTEIN-LIKE PROTEIN"/>
    <property type="match status" value="1"/>
</dbReference>
<feature type="compositionally biased region" description="Basic and acidic residues" evidence="1">
    <location>
        <begin position="247"/>
        <end position="264"/>
    </location>
</feature>
<feature type="compositionally biased region" description="Polar residues" evidence="1">
    <location>
        <begin position="1"/>
        <end position="13"/>
    </location>
</feature>
<dbReference type="RefSeq" id="XP_022760200.1">
    <property type="nucleotide sequence ID" value="XM_022904465.1"/>
</dbReference>
<feature type="compositionally biased region" description="Low complexity" evidence="1">
    <location>
        <begin position="232"/>
        <end position="243"/>
    </location>
</feature>
<gene>
    <name evidence="3" type="primary">LOC111306669</name>
</gene>
<feature type="compositionally biased region" description="Basic and acidic residues" evidence="1">
    <location>
        <begin position="129"/>
        <end position="146"/>
    </location>
</feature>
<dbReference type="GeneID" id="111306669"/>
<dbReference type="KEGG" id="dzi:111306669"/>
<feature type="compositionally biased region" description="Polar residues" evidence="1">
    <location>
        <begin position="471"/>
        <end position="485"/>
    </location>
</feature>
<keyword evidence="2" id="KW-1185">Reference proteome</keyword>
<dbReference type="Proteomes" id="UP000515121">
    <property type="component" value="Unplaced"/>
</dbReference>
<dbReference type="OrthoDB" id="1681423at2759"/>